<evidence type="ECO:0008006" key="3">
    <source>
        <dbReference type="Google" id="ProtNLM"/>
    </source>
</evidence>
<evidence type="ECO:0000256" key="1">
    <source>
        <dbReference type="SAM" id="Phobius"/>
    </source>
</evidence>
<gene>
    <name evidence="2" type="ORF">AULFYP135_00920</name>
</gene>
<dbReference type="InterPro" id="IPR025962">
    <property type="entry name" value="SdpI/YhfL"/>
</dbReference>
<dbReference type="Pfam" id="PF13630">
    <property type="entry name" value="SdpI"/>
    <property type="match status" value="1"/>
</dbReference>
<keyword evidence="1" id="KW-0812">Transmembrane</keyword>
<sequence>MGFWVFMTSMELLLPLIMVGLGNYFLKGGPRQVNSMFGYRTARSMKNEDTWKFAHRHCGRIWRRWGITLAFFSLAVMLSTLDKGVPAVGRTGAILSLMQCVMLVASIFPTEWALRRTFDEDGRRR</sequence>
<reference evidence="2" key="1">
    <citation type="submission" date="2019-11" db="EMBL/GenBank/DDBJ databases">
        <authorList>
            <person name="Feng L."/>
        </authorList>
    </citation>
    <scope>NUCLEOTIDE SEQUENCE</scope>
    <source>
        <strain evidence="2">AundefinedLFYP135</strain>
    </source>
</reference>
<feature type="transmembrane region" description="Helical" evidence="1">
    <location>
        <begin position="93"/>
        <end position="114"/>
    </location>
</feature>
<dbReference type="AlphaFoldDB" id="A0A6N2SGJ7"/>
<feature type="transmembrane region" description="Helical" evidence="1">
    <location>
        <begin position="6"/>
        <end position="26"/>
    </location>
</feature>
<protein>
    <recommendedName>
        <fullName evidence="3">SdpI/YhfL protein family</fullName>
    </recommendedName>
</protein>
<keyword evidence="1" id="KW-1133">Transmembrane helix</keyword>
<keyword evidence="1" id="KW-0472">Membrane</keyword>
<dbReference type="EMBL" id="CACRSL010000003">
    <property type="protein sequence ID" value="VYS92089.1"/>
    <property type="molecule type" value="Genomic_DNA"/>
</dbReference>
<organism evidence="2">
    <name type="scientific">uncultured Anaerotruncus sp</name>
    <dbReference type="NCBI Taxonomy" id="905011"/>
    <lineage>
        <taxon>Bacteria</taxon>
        <taxon>Bacillati</taxon>
        <taxon>Bacillota</taxon>
        <taxon>Clostridia</taxon>
        <taxon>Eubacteriales</taxon>
        <taxon>Oscillospiraceae</taxon>
        <taxon>Anaerotruncus</taxon>
        <taxon>environmental samples</taxon>
    </lineage>
</organism>
<accession>A0A6N2SGJ7</accession>
<feature type="transmembrane region" description="Helical" evidence="1">
    <location>
        <begin position="61"/>
        <end position="81"/>
    </location>
</feature>
<name>A0A6N2SGJ7_9FIRM</name>
<evidence type="ECO:0000313" key="2">
    <source>
        <dbReference type="EMBL" id="VYS92089.1"/>
    </source>
</evidence>
<proteinExistence type="predicted"/>